<sequence length="66" mass="6881">MPRAIPSRRLPRHHLLPHRTARHRAHGSGIKPLRTSDLVLALLGVVLLGGLALLAALALTAGASAA</sequence>
<protein>
    <submittedName>
        <fullName evidence="2">Uncharacterized protein</fullName>
    </submittedName>
</protein>
<name>A0AAV4ZQ52_9HYPH</name>
<organism evidence="2 3">
    <name type="scientific">Methylobacterium hispanicum</name>
    <dbReference type="NCBI Taxonomy" id="270350"/>
    <lineage>
        <taxon>Bacteria</taxon>
        <taxon>Pseudomonadati</taxon>
        <taxon>Pseudomonadota</taxon>
        <taxon>Alphaproteobacteria</taxon>
        <taxon>Hyphomicrobiales</taxon>
        <taxon>Methylobacteriaceae</taxon>
        <taxon>Methylobacterium</taxon>
    </lineage>
</organism>
<dbReference type="AlphaFoldDB" id="A0AAV4ZQ52"/>
<proteinExistence type="predicted"/>
<reference evidence="2" key="1">
    <citation type="journal article" date="2016" name="Front. Microbiol.">
        <title>Genome Sequence of the Piezophilic, Mesophilic Sulfate-Reducing Bacterium Desulfovibrio indicus J2T.</title>
        <authorList>
            <person name="Cao J."/>
            <person name="Maignien L."/>
            <person name="Shao Z."/>
            <person name="Alain K."/>
            <person name="Jebbar M."/>
        </authorList>
    </citation>
    <scope>NUCLEOTIDE SEQUENCE</scope>
    <source>
        <strain evidence="2">DSM 16372</strain>
    </source>
</reference>
<keyword evidence="3" id="KW-1185">Reference proteome</keyword>
<accession>A0AAV4ZQ52</accession>
<keyword evidence="1" id="KW-0472">Membrane</keyword>
<feature type="transmembrane region" description="Helical" evidence="1">
    <location>
        <begin position="38"/>
        <end position="63"/>
    </location>
</feature>
<reference evidence="2" key="2">
    <citation type="submission" date="2021-08" db="EMBL/GenBank/DDBJ databases">
        <authorList>
            <person name="Tani A."/>
            <person name="Ola A."/>
            <person name="Ogura Y."/>
            <person name="Katsura K."/>
            <person name="Hayashi T."/>
        </authorList>
    </citation>
    <scope>NUCLEOTIDE SEQUENCE</scope>
    <source>
        <strain evidence="2">DSM 16372</strain>
    </source>
</reference>
<evidence type="ECO:0000256" key="1">
    <source>
        <dbReference type="SAM" id="Phobius"/>
    </source>
</evidence>
<evidence type="ECO:0000313" key="2">
    <source>
        <dbReference type="EMBL" id="GJD90268.1"/>
    </source>
</evidence>
<dbReference type="EMBL" id="BPQO01000017">
    <property type="protein sequence ID" value="GJD90268.1"/>
    <property type="molecule type" value="Genomic_DNA"/>
</dbReference>
<comment type="caution">
    <text evidence="2">The sequence shown here is derived from an EMBL/GenBank/DDBJ whole genome shotgun (WGS) entry which is preliminary data.</text>
</comment>
<dbReference type="Proteomes" id="UP001055247">
    <property type="component" value="Unassembled WGS sequence"/>
</dbReference>
<dbReference type="RefSeq" id="WP_066921089.1">
    <property type="nucleotide sequence ID" value="NZ_BPQO01000017.1"/>
</dbReference>
<gene>
    <name evidence="2" type="ORF">BHAOGJBA_3806</name>
</gene>
<keyword evidence="1" id="KW-1133">Transmembrane helix</keyword>
<evidence type="ECO:0000313" key="3">
    <source>
        <dbReference type="Proteomes" id="UP001055247"/>
    </source>
</evidence>
<keyword evidence="1" id="KW-0812">Transmembrane</keyword>